<dbReference type="FunFam" id="3.40.50.300:FF:000522">
    <property type="entry name" value="Gluconokinase"/>
    <property type="match status" value="1"/>
</dbReference>
<dbReference type="InterPro" id="IPR027417">
    <property type="entry name" value="P-loop_NTPase"/>
</dbReference>
<dbReference type="NCBIfam" id="TIGR01313">
    <property type="entry name" value="therm_gnt_kin"/>
    <property type="match status" value="1"/>
</dbReference>
<evidence type="ECO:0000256" key="6">
    <source>
        <dbReference type="ARBA" id="ARBA00022840"/>
    </source>
</evidence>
<reference evidence="10" key="1">
    <citation type="submission" date="2015-08" db="UniProtKB">
        <authorList>
            <consortium name="WormBaseParasite"/>
        </authorList>
    </citation>
    <scope>IDENTIFICATION</scope>
</reference>
<evidence type="ECO:0000313" key="9">
    <source>
        <dbReference type="Proteomes" id="UP000035681"/>
    </source>
</evidence>
<dbReference type="SUPFAM" id="SSF52540">
    <property type="entry name" value="P-loop containing nucleoside triphosphate hydrolases"/>
    <property type="match status" value="1"/>
</dbReference>
<dbReference type="PRINTS" id="PR01100">
    <property type="entry name" value="SHIKIMTKNASE"/>
</dbReference>
<evidence type="ECO:0000256" key="8">
    <source>
        <dbReference type="RuleBase" id="RU363066"/>
    </source>
</evidence>
<dbReference type="Pfam" id="PF01202">
    <property type="entry name" value="SKI"/>
    <property type="match status" value="1"/>
</dbReference>
<dbReference type="GO" id="GO:0005737">
    <property type="term" value="C:cytoplasm"/>
    <property type="evidence" value="ECO:0007669"/>
    <property type="project" value="TreeGrafter"/>
</dbReference>
<keyword evidence="3 8" id="KW-0808">Transferase</keyword>
<protein>
    <recommendedName>
        <fullName evidence="8">Gluconokinase</fullName>
        <ecNumber evidence="8">2.7.1.12</ecNumber>
    </recommendedName>
</protein>
<dbReference type="WBParaSite" id="TCONS_00000814.p1">
    <property type="protein sequence ID" value="TCONS_00000814.p1"/>
    <property type="gene ID" value="XLOC_000783"/>
</dbReference>
<dbReference type="PANTHER" id="PTHR43442">
    <property type="entry name" value="GLUCONOKINASE-RELATED"/>
    <property type="match status" value="1"/>
</dbReference>
<dbReference type="Gene3D" id="3.40.50.300">
    <property type="entry name" value="P-loop containing nucleotide triphosphate hydrolases"/>
    <property type="match status" value="1"/>
</dbReference>
<proteinExistence type="inferred from homology"/>
<evidence type="ECO:0000256" key="3">
    <source>
        <dbReference type="ARBA" id="ARBA00022679"/>
    </source>
</evidence>
<dbReference type="Proteomes" id="UP000035681">
    <property type="component" value="Unplaced"/>
</dbReference>
<dbReference type="AlphaFoldDB" id="A0A0K0EHC9"/>
<keyword evidence="6 8" id="KW-0067">ATP-binding</keyword>
<evidence type="ECO:0000256" key="1">
    <source>
        <dbReference type="ARBA" id="ARBA00004875"/>
    </source>
</evidence>
<comment type="pathway">
    <text evidence="1 8">Carbohydrate acid metabolism; D-gluconate degradation.</text>
</comment>
<dbReference type="InterPro" id="IPR006001">
    <property type="entry name" value="Therm_gnt_kin"/>
</dbReference>
<evidence type="ECO:0000256" key="4">
    <source>
        <dbReference type="ARBA" id="ARBA00022741"/>
    </source>
</evidence>
<dbReference type="GO" id="GO:0005524">
    <property type="term" value="F:ATP binding"/>
    <property type="evidence" value="ECO:0007669"/>
    <property type="project" value="UniProtKB-KW"/>
</dbReference>
<sequence length="181" mass="21229">MSNLIEPTTKNKNNYILIVMGVSGSGKSTIGEYLSHQLNIEFIEGDFYHSINNIEKMKLGNPLNDEDRLPWLTSINEKLRYEFFKNHKSVVLSCSALKRKYRDILKFGFSVNDIILIYLDVDENEIKKRLKNRKEHFFNPVLVKSQFEILEEPTEDEGKEVIRFSAIKTILELKRKIINIF</sequence>
<dbReference type="GO" id="GO:0046316">
    <property type="term" value="F:gluconokinase activity"/>
    <property type="evidence" value="ECO:0007669"/>
    <property type="project" value="UniProtKB-EC"/>
</dbReference>
<evidence type="ECO:0000313" key="10">
    <source>
        <dbReference type="WBParaSite" id="SSTP_0000888600.1"/>
    </source>
</evidence>
<keyword evidence="5 8" id="KW-0418">Kinase</keyword>
<keyword evidence="9" id="KW-1185">Reference proteome</keyword>
<name>A0A0K0EHC9_STRER</name>
<dbReference type="WBParaSite" id="SSTP_0000888600.1">
    <property type="protein sequence ID" value="SSTP_0000888600.1"/>
    <property type="gene ID" value="SSTP_0000888600"/>
</dbReference>
<dbReference type="UniPathway" id="UPA00792"/>
<comment type="similarity">
    <text evidence="2 8">Belongs to the gluconokinase GntK/GntV family.</text>
</comment>
<organism evidence="10">
    <name type="scientific">Strongyloides stercoralis</name>
    <name type="common">Threadworm</name>
    <dbReference type="NCBI Taxonomy" id="6248"/>
    <lineage>
        <taxon>Eukaryota</taxon>
        <taxon>Metazoa</taxon>
        <taxon>Ecdysozoa</taxon>
        <taxon>Nematoda</taxon>
        <taxon>Chromadorea</taxon>
        <taxon>Rhabditida</taxon>
        <taxon>Tylenchina</taxon>
        <taxon>Panagrolaimomorpha</taxon>
        <taxon>Strongyloidoidea</taxon>
        <taxon>Strongyloididae</taxon>
        <taxon>Strongyloides</taxon>
    </lineage>
</organism>
<dbReference type="InterPro" id="IPR031322">
    <property type="entry name" value="Shikimate/glucono_kinase"/>
</dbReference>
<evidence type="ECO:0000256" key="7">
    <source>
        <dbReference type="ARBA" id="ARBA00048090"/>
    </source>
</evidence>
<dbReference type="EC" id="2.7.1.12" evidence="8"/>
<dbReference type="GO" id="GO:0005975">
    <property type="term" value="P:carbohydrate metabolic process"/>
    <property type="evidence" value="ECO:0007669"/>
    <property type="project" value="InterPro"/>
</dbReference>
<dbReference type="PANTHER" id="PTHR43442:SF3">
    <property type="entry name" value="GLUCONOKINASE-RELATED"/>
    <property type="match status" value="1"/>
</dbReference>
<dbReference type="CDD" id="cd02021">
    <property type="entry name" value="GntK"/>
    <property type="match status" value="1"/>
</dbReference>
<evidence type="ECO:0000256" key="2">
    <source>
        <dbReference type="ARBA" id="ARBA00008420"/>
    </source>
</evidence>
<accession>A0A0K0EHC9</accession>
<keyword evidence="4 8" id="KW-0547">Nucleotide-binding</keyword>
<dbReference type="STRING" id="6248.A0A0K0EHC9"/>
<comment type="catalytic activity">
    <reaction evidence="7 8">
        <text>D-gluconate + ATP = 6-phospho-D-gluconate + ADP + H(+)</text>
        <dbReference type="Rhea" id="RHEA:19433"/>
        <dbReference type="ChEBI" id="CHEBI:15378"/>
        <dbReference type="ChEBI" id="CHEBI:18391"/>
        <dbReference type="ChEBI" id="CHEBI:30616"/>
        <dbReference type="ChEBI" id="CHEBI:58759"/>
        <dbReference type="ChEBI" id="CHEBI:456216"/>
        <dbReference type="EC" id="2.7.1.12"/>
    </reaction>
</comment>
<evidence type="ECO:0000256" key="5">
    <source>
        <dbReference type="ARBA" id="ARBA00022777"/>
    </source>
</evidence>